<reference evidence="1 2" key="1">
    <citation type="submission" date="2021-06" db="EMBL/GenBank/DDBJ databases">
        <title>Complete genome sequence of Erwinia phage pEa_SNUABM_35.</title>
        <authorList>
            <person name="Kim S.G."/>
            <person name="Park S.C."/>
        </authorList>
    </citation>
    <scope>NUCLEOTIDE SEQUENCE [LARGE SCALE GENOMIC DNA]</scope>
</reference>
<gene>
    <name evidence="1" type="ORF">pEaSNUABM35_00273</name>
</gene>
<evidence type="ECO:0000313" key="1">
    <source>
        <dbReference type="EMBL" id="QZE60190.1"/>
    </source>
</evidence>
<accession>A0AAE8C222</accession>
<name>A0AAE8C222_9CAUD</name>
<dbReference type="Proteomes" id="UP000827806">
    <property type="component" value="Segment"/>
</dbReference>
<sequence>MAKKEQVTSKDLDELYSVVMEYTGSERYRLYSMLTVRKLQAIHYGHTIPADILRLTHGSNEYDLQEAIALLGKMK</sequence>
<dbReference type="EMBL" id="MZ443788">
    <property type="protein sequence ID" value="QZE60190.1"/>
    <property type="molecule type" value="Genomic_DNA"/>
</dbReference>
<keyword evidence="2" id="KW-1185">Reference proteome</keyword>
<organism evidence="1 2">
    <name type="scientific">Erwinia phage pEa_SNUABM_35</name>
    <dbReference type="NCBI Taxonomy" id="2869557"/>
    <lineage>
        <taxon>Viruses</taxon>
        <taxon>Duplodnaviria</taxon>
        <taxon>Heunggongvirae</taxon>
        <taxon>Uroviricota</taxon>
        <taxon>Caudoviricetes</taxon>
        <taxon>Alexandravirus</taxon>
        <taxon>Alexandravirus SNUABM35</taxon>
    </lineage>
</organism>
<evidence type="ECO:0000313" key="2">
    <source>
        <dbReference type="Proteomes" id="UP000827806"/>
    </source>
</evidence>
<protein>
    <submittedName>
        <fullName evidence="1">Uncharacterized protein</fullName>
    </submittedName>
</protein>
<proteinExistence type="predicted"/>